<dbReference type="EMBL" id="CP049742">
    <property type="protein sequence ID" value="QPC48274.1"/>
    <property type="molecule type" value="Genomic_DNA"/>
</dbReference>
<evidence type="ECO:0000313" key="2">
    <source>
        <dbReference type="EMBL" id="QPC48274.1"/>
    </source>
</evidence>
<sequence>MKKFLILIASIIVLVGCTKEEQAQPIEKETPVVEEPSNRKQDEEEKKQ</sequence>
<name>A0A7S8HGR7_9BACI</name>
<protein>
    <recommendedName>
        <fullName evidence="4">Lipoprotein</fullName>
    </recommendedName>
</protein>
<evidence type="ECO:0000256" key="1">
    <source>
        <dbReference type="SAM" id="MobiDB-lite"/>
    </source>
</evidence>
<feature type="region of interest" description="Disordered" evidence="1">
    <location>
        <begin position="22"/>
        <end position="48"/>
    </location>
</feature>
<dbReference type="RefSeq" id="WP_239672963.1">
    <property type="nucleotide sequence ID" value="NZ_CP049742.1"/>
</dbReference>
<proteinExistence type="predicted"/>
<accession>A0A7S8HGR7</accession>
<organism evidence="2 3">
    <name type="scientific">Mangrovibacillus cuniculi</name>
    <dbReference type="NCBI Taxonomy" id="2593652"/>
    <lineage>
        <taxon>Bacteria</taxon>
        <taxon>Bacillati</taxon>
        <taxon>Bacillota</taxon>
        <taxon>Bacilli</taxon>
        <taxon>Bacillales</taxon>
        <taxon>Bacillaceae</taxon>
        <taxon>Mangrovibacillus</taxon>
    </lineage>
</organism>
<dbReference type="PROSITE" id="PS51257">
    <property type="entry name" value="PROKAR_LIPOPROTEIN"/>
    <property type="match status" value="1"/>
</dbReference>
<dbReference type="KEGG" id="mcui:G8O30_15785"/>
<evidence type="ECO:0000313" key="3">
    <source>
        <dbReference type="Proteomes" id="UP000593626"/>
    </source>
</evidence>
<evidence type="ECO:0008006" key="4">
    <source>
        <dbReference type="Google" id="ProtNLM"/>
    </source>
</evidence>
<dbReference type="Proteomes" id="UP000593626">
    <property type="component" value="Chromosome"/>
</dbReference>
<dbReference type="AlphaFoldDB" id="A0A7S8HGR7"/>
<reference evidence="2 3" key="1">
    <citation type="submission" date="2019-07" db="EMBL/GenBank/DDBJ databases">
        <title>Genome sequence of 2 isolates from Red Sea Mangroves.</title>
        <authorList>
            <person name="Sefrji F."/>
            <person name="Michoud G."/>
            <person name="Merlino G."/>
            <person name="Daffonchio D."/>
        </authorList>
    </citation>
    <scope>NUCLEOTIDE SEQUENCE [LARGE SCALE GENOMIC DNA]</scope>
    <source>
        <strain evidence="2 3">R1DC41</strain>
    </source>
</reference>
<gene>
    <name evidence="2" type="ORF">G8O30_15785</name>
</gene>
<keyword evidence="3" id="KW-1185">Reference proteome</keyword>